<accession>A3XLE8</accession>
<dbReference type="AlphaFoldDB" id="A3XLE8"/>
<reference evidence="1 2" key="1">
    <citation type="journal article" date="2007" name="Nature">
        <title>Light stimulates growth of proteorhodopsin-containing marine Flavobacteria.</title>
        <authorList>
            <person name="Gomez-Consarnau L."/>
            <person name="Gonzalez J.M."/>
            <person name="Coll-Llado M."/>
            <person name="Gourdon P."/>
            <person name="Pascher T."/>
            <person name="Neutze R."/>
            <person name="Pedros-Alio C."/>
            <person name="Pinhassi J."/>
        </authorList>
    </citation>
    <scope>NUCLEOTIDE SEQUENCE [LARGE SCALE GENOMIC DNA]</scope>
    <source>
        <strain evidence="1 2">MED217</strain>
    </source>
</reference>
<keyword evidence="2" id="KW-1185">Reference proteome</keyword>
<evidence type="ECO:0000313" key="2">
    <source>
        <dbReference type="Proteomes" id="UP000001601"/>
    </source>
</evidence>
<sequence>MQNLKMINQTFLLGLFILSLNSCTESIKKTSKFIYEIEESSVQLKILNGNDYLTYNTPIRVDFEWKNIEPETVSIYGAGIKLLRIKNEVTQTEINIERHHLISDTLDIKLSFELNGQKTSTYFNIPVKN</sequence>
<comment type="caution">
    <text evidence="1">The sequence shown here is derived from an EMBL/GenBank/DDBJ whole genome shotgun (WGS) entry which is preliminary data.</text>
</comment>
<dbReference type="Proteomes" id="UP000001601">
    <property type="component" value="Unassembled WGS sequence"/>
</dbReference>
<dbReference type="EMBL" id="AANC01000004">
    <property type="protein sequence ID" value="EAQ49628.1"/>
    <property type="molecule type" value="Genomic_DNA"/>
</dbReference>
<dbReference type="STRING" id="398720.MED217_12254"/>
<organism evidence="1 2">
    <name type="scientific">Leeuwenhoekiella blandensis (strain CECT 7118 / CCUG 51940 / KCTC 22103 / MED217)</name>
    <name type="common">Flavobacterium sp. (strain MED217)</name>
    <dbReference type="NCBI Taxonomy" id="398720"/>
    <lineage>
        <taxon>Bacteria</taxon>
        <taxon>Pseudomonadati</taxon>
        <taxon>Bacteroidota</taxon>
        <taxon>Flavobacteriia</taxon>
        <taxon>Flavobacteriales</taxon>
        <taxon>Flavobacteriaceae</taxon>
        <taxon>Leeuwenhoekiella</taxon>
    </lineage>
</organism>
<protein>
    <submittedName>
        <fullName evidence="1">Uncharacterized protein</fullName>
    </submittedName>
</protein>
<dbReference type="eggNOG" id="ENOG502ZY3Q">
    <property type="taxonomic scope" value="Bacteria"/>
</dbReference>
<dbReference type="HOGENOM" id="CLU_1946118_0_0_10"/>
<gene>
    <name evidence="1" type="ORF">MED217_12254</name>
</gene>
<evidence type="ECO:0000313" key="1">
    <source>
        <dbReference type="EMBL" id="EAQ49628.1"/>
    </source>
</evidence>
<name>A3XLE8_LEEBM</name>
<proteinExistence type="predicted"/>